<dbReference type="InterPro" id="IPR036259">
    <property type="entry name" value="MFS_trans_sf"/>
</dbReference>
<evidence type="ECO:0000256" key="7">
    <source>
        <dbReference type="SAM" id="Phobius"/>
    </source>
</evidence>
<feature type="transmembrane region" description="Helical" evidence="7">
    <location>
        <begin position="99"/>
        <end position="122"/>
    </location>
</feature>
<evidence type="ECO:0000256" key="1">
    <source>
        <dbReference type="ARBA" id="ARBA00004141"/>
    </source>
</evidence>
<comment type="similarity">
    <text evidence="2">Belongs to the major facilitator superfamily. Proton-dependent oligopeptide transporter (POT/PTR) (TC 2.A.17) family.</text>
</comment>
<evidence type="ECO:0000256" key="2">
    <source>
        <dbReference type="ARBA" id="ARBA00005982"/>
    </source>
</evidence>
<dbReference type="eggNOG" id="KOG1237">
    <property type="taxonomic scope" value="Eukaryota"/>
</dbReference>
<dbReference type="Proteomes" id="UP000027120">
    <property type="component" value="Unassembled WGS sequence"/>
</dbReference>
<dbReference type="Gene3D" id="1.20.1250.20">
    <property type="entry name" value="MFS general substrate transporter like domains"/>
    <property type="match status" value="1"/>
</dbReference>
<feature type="transmembrane region" description="Helical" evidence="7">
    <location>
        <begin position="539"/>
        <end position="563"/>
    </location>
</feature>
<keyword evidence="5 7" id="KW-0472">Membrane</keyword>
<dbReference type="GO" id="GO:0005886">
    <property type="term" value="C:plasma membrane"/>
    <property type="evidence" value="ECO:0000318"/>
    <property type="project" value="GO_Central"/>
</dbReference>
<dbReference type="AlphaFoldDB" id="A0A067F404"/>
<keyword evidence="9" id="KW-1185">Reference proteome</keyword>
<dbReference type="InterPro" id="IPR000109">
    <property type="entry name" value="POT_fam"/>
</dbReference>
<feature type="transmembrane region" description="Helical" evidence="7">
    <location>
        <begin position="185"/>
        <end position="205"/>
    </location>
</feature>
<evidence type="ECO:0000256" key="5">
    <source>
        <dbReference type="ARBA" id="ARBA00023136"/>
    </source>
</evidence>
<dbReference type="SMR" id="A0A067F404"/>
<dbReference type="PaxDb" id="2711-XP_006481390.1"/>
<dbReference type="CDD" id="cd17416">
    <property type="entry name" value="MFS_NPF1_2"/>
    <property type="match status" value="1"/>
</dbReference>
<dbReference type="SUPFAM" id="SSF103473">
    <property type="entry name" value="MFS general substrate transporter"/>
    <property type="match status" value="1"/>
</dbReference>
<evidence type="ECO:0000256" key="4">
    <source>
        <dbReference type="ARBA" id="ARBA00022989"/>
    </source>
</evidence>
<protein>
    <recommendedName>
        <fullName evidence="10">Major facilitator superfamily (MFS) profile domain-containing protein</fullName>
    </recommendedName>
</protein>
<comment type="subcellular location">
    <subcellularLocation>
        <location evidence="1">Membrane</location>
        <topology evidence="1">Multi-pass membrane protein</topology>
    </subcellularLocation>
</comment>
<evidence type="ECO:0000313" key="9">
    <source>
        <dbReference type="Proteomes" id="UP000027120"/>
    </source>
</evidence>
<feature type="region of interest" description="Disordered" evidence="6">
    <location>
        <begin position="1"/>
        <end position="27"/>
    </location>
</feature>
<feature type="transmembrane region" description="Helical" evidence="7">
    <location>
        <begin position="331"/>
        <end position="351"/>
    </location>
</feature>
<reference evidence="8 9" key="1">
    <citation type="submission" date="2014-04" db="EMBL/GenBank/DDBJ databases">
        <authorList>
            <consortium name="International Citrus Genome Consortium"/>
            <person name="Gmitter F."/>
            <person name="Chen C."/>
            <person name="Farmerie W."/>
            <person name="Harkins T."/>
            <person name="Desany B."/>
            <person name="Mohiuddin M."/>
            <person name="Kodira C."/>
            <person name="Borodovsky M."/>
            <person name="Lomsadze A."/>
            <person name="Burns P."/>
            <person name="Jenkins J."/>
            <person name="Prochnik S."/>
            <person name="Shu S."/>
            <person name="Chapman J."/>
            <person name="Pitluck S."/>
            <person name="Schmutz J."/>
            <person name="Rokhsar D."/>
        </authorList>
    </citation>
    <scope>NUCLEOTIDE SEQUENCE</scope>
</reference>
<sequence>MENEIHSTLVDQNSRSPPPDSQRPKGGWRSIKYILGNETFEKLASMSLIANMTVYLRTKYNMDGILLVNVVSIWGGSSSLTAIPGALLSDTYLGRFRTLLYGSIASFLGMGIMTLTASIPKLRPPDCTGAQCPQPEGWQLSILYAGLALLAIGSGGIRPCNIAFGADQFDTTTPKGKSQLESFFNWWYFSFTVALVVALTAVVYIQTNVSWILGFAIPTGCFFLSIVVFLIGYHTYIIKNPQGSVFVDMAKVITASCRKRKVNLGQASGNSLYDPPLTQSETESKTTKLPHTNRFRCLDKAAVIVDSSELDDDGKAKNGWRLCSLLQVEQLKLLVAMFPVWITGIFCFLAMDQQNTIGILQAIQTNKRFGSFNVPPGWMGLISMLTLSTWIFFYERVFVPLSQKMTGKKIRLTMRQRITIGILMAILSLLVAGFVERKRRLSALQHGSFESPISILVLVPQFSFSGLTEGFAAVAVMEFLTTQLPESMRTVSGAVFFLSLSISSYINSALVNIIHGLTKKYAKAPWLGGTDLNKDTLDYFYFTIAALEVVNLLYFNFFACRFVSSNAIGKKESQSEEKSQNKESAYQHA</sequence>
<dbReference type="EMBL" id="KK784955">
    <property type="protein sequence ID" value="KDO57946.1"/>
    <property type="molecule type" value="Genomic_DNA"/>
</dbReference>
<organism evidence="8 9">
    <name type="scientific">Citrus sinensis</name>
    <name type="common">Sweet orange</name>
    <name type="synonym">Citrus aurantium var. sinensis</name>
    <dbReference type="NCBI Taxonomy" id="2711"/>
    <lineage>
        <taxon>Eukaryota</taxon>
        <taxon>Viridiplantae</taxon>
        <taxon>Streptophyta</taxon>
        <taxon>Embryophyta</taxon>
        <taxon>Tracheophyta</taxon>
        <taxon>Spermatophyta</taxon>
        <taxon>Magnoliopsida</taxon>
        <taxon>eudicotyledons</taxon>
        <taxon>Gunneridae</taxon>
        <taxon>Pentapetalae</taxon>
        <taxon>rosids</taxon>
        <taxon>malvids</taxon>
        <taxon>Sapindales</taxon>
        <taxon>Rutaceae</taxon>
        <taxon>Aurantioideae</taxon>
        <taxon>Citrus</taxon>
    </lineage>
</organism>
<proteinExistence type="inferred from homology"/>
<dbReference type="GO" id="GO:0055085">
    <property type="term" value="P:transmembrane transport"/>
    <property type="evidence" value="ECO:0000318"/>
    <property type="project" value="GO_Central"/>
</dbReference>
<feature type="transmembrane region" description="Helical" evidence="7">
    <location>
        <begin position="418"/>
        <end position="435"/>
    </location>
</feature>
<feature type="transmembrane region" description="Helical" evidence="7">
    <location>
        <begin position="65"/>
        <end position="87"/>
    </location>
</feature>
<evidence type="ECO:0000256" key="3">
    <source>
        <dbReference type="ARBA" id="ARBA00022692"/>
    </source>
</evidence>
<evidence type="ECO:0000256" key="6">
    <source>
        <dbReference type="SAM" id="MobiDB-lite"/>
    </source>
</evidence>
<name>A0A067F404_CITSI</name>
<evidence type="ECO:0008006" key="10">
    <source>
        <dbReference type="Google" id="ProtNLM"/>
    </source>
</evidence>
<dbReference type="PANTHER" id="PTHR11654">
    <property type="entry name" value="OLIGOPEPTIDE TRANSPORTER-RELATED"/>
    <property type="match status" value="1"/>
</dbReference>
<keyword evidence="4 7" id="KW-1133">Transmembrane helix</keyword>
<evidence type="ECO:0000313" key="8">
    <source>
        <dbReference type="EMBL" id="KDO57946.1"/>
    </source>
</evidence>
<gene>
    <name evidence="8" type="ORF">CISIN_1g045410mg</name>
</gene>
<feature type="transmembrane region" description="Helical" evidence="7">
    <location>
        <begin position="493"/>
        <end position="517"/>
    </location>
</feature>
<keyword evidence="3 7" id="KW-0812">Transmembrane</keyword>
<accession>A0A067F404</accession>
<feature type="transmembrane region" description="Helical" evidence="7">
    <location>
        <begin position="142"/>
        <end position="164"/>
    </location>
</feature>
<feature type="transmembrane region" description="Helical" evidence="7">
    <location>
        <begin position="377"/>
        <end position="397"/>
    </location>
</feature>
<dbReference type="Pfam" id="PF00854">
    <property type="entry name" value="PTR2"/>
    <property type="match status" value="1"/>
</dbReference>
<feature type="transmembrane region" description="Helical" evidence="7">
    <location>
        <begin position="211"/>
        <end position="233"/>
    </location>
</feature>
<dbReference type="GO" id="GO:0022857">
    <property type="term" value="F:transmembrane transporter activity"/>
    <property type="evidence" value="ECO:0000318"/>
    <property type="project" value="GO_Central"/>
</dbReference>